<dbReference type="Pfam" id="PF16178">
    <property type="entry name" value="Anoct_dimer"/>
    <property type="match status" value="1"/>
</dbReference>
<feature type="region of interest" description="Disordered" evidence="1">
    <location>
        <begin position="162"/>
        <end position="189"/>
    </location>
</feature>
<organism evidence="3 4">
    <name type="scientific">Ditylenchus dipsaci</name>
    <dbReference type="NCBI Taxonomy" id="166011"/>
    <lineage>
        <taxon>Eukaryota</taxon>
        <taxon>Metazoa</taxon>
        <taxon>Ecdysozoa</taxon>
        <taxon>Nematoda</taxon>
        <taxon>Chromadorea</taxon>
        <taxon>Rhabditida</taxon>
        <taxon>Tylenchina</taxon>
        <taxon>Tylenchomorpha</taxon>
        <taxon>Sphaerularioidea</taxon>
        <taxon>Anguinidae</taxon>
        <taxon>Anguininae</taxon>
        <taxon>Ditylenchus</taxon>
    </lineage>
</organism>
<protein>
    <submittedName>
        <fullName evidence="4">Anoctamin dimerisation domain-containing protein</fullName>
    </submittedName>
</protein>
<feature type="region of interest" description="Disordered" evidence="1">
    <location>
        <begin position="117"/>
        <end position="138"/>
    </location>
</feature>
<dbReference type="GO" id="GO:0046983">
    <property type="term" value="F:protein dimerization activity"/>
    <property type="evidence" value="ECO:0007669"/>
    <property type="project" value="InterPro"/>
</dbReference>
<evidence type="ECO:0000256" key="1">
    <source>
        <dbReference type="SAM" id="MobiDB-lite"/>
    </source>
</evidence>
<dbReference type="InterPro" id="IPR032394">
    <property type="entry name" value="Anoct_dimer"/>
</dbReference>
<feature type="compositionally biased region" description="Polar residues" evidence="1">
    <location>
        <begin position="172"/>
        <end position="183"/>
    </location>
</feature>
<sequence>MESKRKRFKELHDEPTLDIDQGYLNNANASNYWAESLASSSRKIPTIKQGNHFQAHYREFPLDGGDSDNAYIELPDRQFGEQPQESTFLINSKEAFEMDSFTTSDNTLTIDFIPPMTDQPPVQSAARKSATPKPLMHSRASSYFSDGMRRIDFVLAYDPSEKENKDVDEEATTSGSSGRNSPQRHTDKRKIFETNLQLLGLELEHAAVRNTHTRFVLIHALSRSYSNRWEAEVMNVKMPVHQNDIKRPTNIMEGAVNIFLRRFKFLDFDEKIKKRIDPADYFTQPFIEQHLECFVNHEIKKPSFLIVTEVEWFMTY</sequence>
<reference evidence="4" key="1">
    <citation type="submission" date="2022-11" db="UniProtKB">
        <authorList>
            <consortium name="WormBaseParasite"/>
        </authorList>
    </citation>
    <scope>IDENTIFICATION</scope>
</reference>
<accession>A0A915EBB7</accession>
<feature type="domain" description="Anoctamin dimerisation" evidence="2">
    <location>
        <begin position="143"/>
        <end position="298"/>
    </location>
</feature>
<name>A0A915EBB7_9BILA</name>
<keyword evidence="3" id="KW-1185">Reference proteome</keyword>
<dbReference type="AlphaFoldDB" id="A0A915EBB7"/>
<dbReference type="Proteomes" id="UP000887574">
    <property type="component" value="Unplaced"/>
</dbReference>
<evidence type="ECO:0000313" key="3">
    <source>
        <dbReference type="Proteomes" id="UP000887574"/>
    </source>
</evidence>
<dbReference type="WBParaSite" id="jg4845">
    <property type="protein sequence ID" value="jg4845"/>
    <property type="gene ID" value="jg4845"/>
</dbReference>
<evidence type="ECO:0000259" key="2">
    <source>
        <dbReference type="Pfam" id="PF16178"/>
    </source>
</evidence>
<proteinExistence type="predicted"/>
<evidence type="ECO:0000313" key="4">
    <source>
        <dbReference type="WBParaSite" id="jg4845"/>
    </source>
</evidence>